<evidence type="ECO:0000256" key="3">
    <source>
        <dbReference type="SAM" id="MobiDB-lite"/>
    </source>
</evidence>
<dbReference type="Proteomes" id="UP000289340">
    <property type="component" value="Chromosome 9"/>
</dbReference>
<dbReference type="AlphaFoldDB" id="A0A445J181"/>
<protein>
    <submittedName>
        <fullName evidence="4">13-hydroxylupanine O-tigloyltransferase</fullName>
    </submittedName>
</protein>
<evidence type="ECO:0000256" key="2">
    <source>
        <dbReference type="ARBA" id="ARBA00022679"/>
    </source>
</evidence>
<sequence>METTVQDIVLLKLSQSGRQGKRKKLENLNFTPQLWVQTGDKPIEKKRWSETYNFVYESLKLCQVLINGASMRKFEQGSLGCCHRTRGRTRIPKLRASSTKTRENHSSTSIDTNRGQNGINLVVHGHLGLRESGVVLCQGDLALREAVSGGLAGIVVEHGRFYCKEKPTELVAPANPTPRELKLLSGIDDQHGLRYQLPFVQFYRYQPAMTGKDPVQVIRKALAKTLVFYYRFAGRLREGPNGKLTVDCDEEGVLFIEADADVAIEQFGDNFMPPFPFFDELLYNVPGSDGIIECPLVLIQVISQKGGFGAMPEVSFYNPYTNSKGEQGRVVLICLPEYAMERLEKELDIMHTHVINVQYLKDGNN</sequence>
<proteinExistence type="inferred from homology"/>
<dbReference type="InterPro" id="IPR050898">
    <property type="entry name" value="Plant_acyltransferase"/>
</dbReference>
<reference evidence="4 5" key="1">
    <citation type="submission" date="2018-09" db="EMBL/GenBank/DDBJ databases">
        <title>A high-quality reference genome of wild soybean provides a powerful tool to mine soybean genomes.</title>
        <authorList>
            <person name="Xie M."/>
            <person name="Chung C.Y.L."/>
            <person name="Li M.-W."/>
            <person name="Wong F.-L."/>
            <person name="Chan T.-F."/>
            <person name="Lam H.-M."/>
        </authorList>
    </citation>
    <scope>NUCLEOTIDE SEQUENCE [LARGE SCALE GENOMIC DNA]</scope>
    <source>
        <strain evidence="5">cv. W05</strain>
        <tissue evidence="4">Hypocotyl of etiolated seedlings</tissue>
    </source>
</reference>
<evidence type="ECO:0000313" key="4">
    <source>
        <dbReference type="EMBL" id="RZB92142.1"/>
    </source>
</evidence>
<keyword evidence="2 4" id="KW-0808">Transferase</keyword>
<evidence type="ECO:0000313" key="5">
    <source>
        <dbReference type="Proteomes" id="UP000289340"/>
    </source>
</evidence>
<feature type="region of interest" description="Disordered" evidence="3">
    <location>
        <begin position="95"/>
        <end position="115"/>
    </location>
</feature>
<dbReference type="EMBL" id="QZWG01000009">
    <property type="protein sequence ID" value="RZB92142.1"/>
    <property type="molecule type" value="Genomic_DNA"/>
</dbReference>
<dbReference type="PANTHER" id="PTHR31147:SF66">
    <property type="entry name" value="OS05G0315700 PROTEIN"/>
    <property type="match status" value="1"/>
</dbReference>
<feature type="compositionally biased region" description="Polar residues" evidence="3">
    <location>
        <begin position="106"/>
        <end position="115"/>
    </location>
</feature>
<dbReference type="Pfam" id="PF02458">
    <property type="entry name" value="Transferase"/>
    <property type="match status" value="1"/>
</dbReference>
<dbReference type="Gene3D" id="3.30.559.10">
    <property type="entry name" value="Chloramphenicol acetyltransferase-like domain"/>
    <property type="match status" value="1"/>
</dbReference>
<comment type="caution">
    <text evidence="4">The sequence shown here is derived from an EMBL/GenBank/DDBJ whole genome shotgun (WGS) entry which is preliminary data.</text>
</comment>
<dbReference type="PANTHER" id="PTHR31147">
    <property type="entry name" value="ACYL TRANSFERASE 4"/>
    <property type="match status" value="1"/>
</dbReference>
<organism evidence="4 5">
    <name type="scientific">Glycine soja</name>
    <name type="common">Wild soybean</name>
    <dbReference type="NCBI Taxonomy" id="3848"/>
    <lineage>
        <taxon>Eukaryota</taxon>
        <taxon>Viridiplantae</taxon>
        <taxon>Streptophyta</taxon>
        <taxon>Embryophyta</taxon>
        <taxon>Tracheophyta</taxon>
        <taxon>Spermatophyta</taxon>
        <taxon>Magnoliopsida</taxon>
        <taxon>eudicotyledons</taxon>
        <taxon>Gunneridae</taxon>
        <taxon>Pentapetalae</taxon>
        <taxon>rosids</taxon>
        <taxon>fabids</taxon>
        <taxon>Fabales</taxon>
        <taxon>Fabaceae</taxon>
        <taxon>Papilionoideae</taxon>
        <taxon>50 kb inversion clade</taxon>
        <taxon>NPAAA clade</taxon>
        <taxon>indigoferoid/millettioid clade</taxon>
        <taxon>Phaseoleae</taxon>
        <taxon>Glycine</taxon>
        <taxon>Glycine subgen. Soja</taxon>
    </lineage>
</organism>
<dbReference type="GO" id="GO:0016740">
    <property type="term" value="F:transferase activity"/>
    <property type="evidence" value="ECO:0007669"/>
    <property type="project" value="UniProtKB-KW"/>
</dbReference>
<comment type="similarity">
    <text evidence="1">Belongs to the plant acyltransferase family.</text>
</comment>
<accession>A0A445J181</accession>
<name>A0A445J181_GLYSO</name>
<keyword evidence="5" id="KW-1185">Reference proteome</keyword>
<gene>
    <name evidence="4" type="ORF">D0Y65_024251</name>
</gene>
<evidence type="ECO:0000256" key="1">
    <source>
        <dbReference type="ARBA" id="ARBA00009861"/>
    </source>
</evidence>
<dbReference type="InterPro" id="IPR023213">
    <property type="entry name" value="CAT-like_dom_sf"/>
</dbReference>